<feature type="non-terminal residue" evidence="1">
    <location>
        <position position="1"/>
    </location>
</feature>
<dbReference type="AlphaFoldDB" id="A0A382QFR5"/>
<organism evidence="1">
    <name type="scientific">marine metagenome</name>
    <dbReference type="NCBI Taxonomy" id="408172"/>
    <lineage>
        <taxon>unclassified sequences</taxon>
        <taxon>metagenomes</taxon>
        <taxon>ecological metagenomes</taxon>
    </lineage>
</organism>
<name>A0A382QFR5_9ZZZZ</name>
<reference evidence="1" key="1">
    <citation type="submission" date="2018-05" db="EMBL/GenBank/DDBJ databases">
        <authorList>
            <person name="Lanie J.A."/>
            <person name="Ng W.-L."/>
            <person name="Kazmierczak K.M."/>
            <person name="Andrzejewski T.M."/>
            <person name="Davidsen T.M."/>
            <person name="Wayne K.J."/>
            <person name="Tettelin H."/>
            <person name="Glass J.I."/>
            <person name="Rusch D."/>
            <person name="Podicherti R."/>
            <person name="Tsui H.-C.T."/>
            <person name="Winkler M.E."/>
        </authorList>
    </citation>
    <scope>NUCLEOTIDE SEQUENCE</scope>
</reference>
<accession>A0A382QFR5</accession>
<dbReference type="EMBL" id="UINC01113466">
    <property type="protein sequence ID" value="SVC83091.1"/>
    <property type="molecule type" value="Genomic_DNA"/>
</dbReference>
<protein>
    <submittedName>
        <fullName evidence="1">Uncharacterized protein</fullName>
    </submittedName>
</protein>
<sequence length="129" mass="14743">VLVSLGADEFTIGEFNGQQRTVKVNATTYTLQLVQALQEYDYTPRRHFFVYFFRPSACKAIVQAPGKGVDADGRRVMINKNLYRLLCDPKNNLTKILGFKYGFEPIHEDAALLFTDKQPDTFEALFKDL</sequence>
<evidence type="ECO:0000313" key="1">
    <source>
        <dbReference type="EMBL" id="SVC83091.1"/>
    </source>
</evidence>
<proteinExistence type="predicted"/>
<gene>
    <name evidence="1" type="ORF">METZ01_LOCUS335945</name>
</gene>